<name>R4KCD7_CLOPA</name>
<proteinExistence type="predicted"/>
<dbReference type="Proteomes" id="UP000013523">
    <property type="component" value="Chromosome"/>
</dbReference>
<evidence type="ECO:0000313" key="1">
    <source>
        <dbReference type="EMBL" id="AGK98194.1"/>
    </source>
</evidence>
<protein>
    <submittedName>
        <fullName evidence="1">Uncharacterized protein</fullName>
    </submittedName>
</protein>
<dbReference type="EMBL" id="CP003261">
    <property type="protein sequence ID" value="AGK98194.1"/>
    <property type="molecule type" value="Genomic_DNA"/>
</dbReference>
<organism evidence="1 2">
    <name type="scientific">Clostridium pasteurianum BC1</name>
    <dbReference type="NCBI Taxonomy" id="86416"/>
    <lineage>
        <taxon>Bacteria</taxon>
        <taxon>Bacillati</taxon>
        <taxon>Bacillota</taxon>
        <taxon>Clostridia</taxon>
        <taxon>Eubacteriales</taxon>
        <taxon>Clostridiaceae</taxon>
        <taxon>Clostridium</taxon>
    </lineage>
</organism>
<accession>R4KCD7</accession>
<keyword evidence="2" id="KW-1185">Reference proteome</keyword>
<dbReference type="KEGG" id="cpas:Clopa_3399"/>
<dbReference type="PATRIC" id="fig|86416.3.peg.3394"/>
<gene>
    <name evidence="1" type="ORF">Clopa_3399</name>
</gene>
<dbReference type="RefSeq" id="WP_015616479.1">
    <property type="nucleotide sequence ID" value="NC_021182.1"/>
</dbReference>
<dbReference type="AlphaFoldDB" id="R4KCD7"/>
<sequence>MKITAKKKKQVINLKKEGKSYKDIFLIARVRFENARKIIKEAGVK</sequence>
<reference evidence="1 2" key="1">
    <citation type="submission" date="2012-01" db="EMBL/GenBank/DDBJ databases">
        <title>Complete sequence of chromosome of Clostridium pasteurianum BC1.</title>
        <authorList>
            <consortium name="US DOE Joint Genome Institute"/>
            <person name="Lucas S."/>
            <person name="Han J."/>
            <person name="Lapidus A."/>
            <person name="Cheng J.-F."/>
            <person name="Goodwin L."/>
            <person name="Pitluck S."/>
            <person name="Peters L."/>
            <person name="Mikhailova N."/>
            <person name="Teshima H."/>
            <person name="Detter J.C."/>
            <person name="Han C."/>
            <person name="Tapia R."/>
            <person name="Land M."/>
            <person name="Hauser L."/>
            <person name="Kyrpides N."/>
            <person name="Ivanova N."/>
            <person name="Pagani I."/>
            <person name="Dunn J."/>
            <person name="Taghavi S."/>
            <person name="Francis A."/>
            <person name="van der Lelie D."/>
            <person name="Woyke T."/>
        </authorList>
    </citation>
    <scope>NUCLEOTIDE SEQUENCE [LARGE SCALE GENOMIC DNA]</scope>
    <source>
        <strain evidence="1 2">BC1</strain>
    </source>
</reference>
<dbReference type="HOGENOM" id="CLU_3198174_0_0_9"/>
<evidence type="ECO:0000313" key="2">
    <source>
        <dbReference type="Proteomes" id="UP000013523"/>
    </source>
</evidence>